<feature type="domain" description="Calcineurin-like phosphoesterase" evidence="4">
    <location>
        <begin position="1"/>
        <end position="202"/>
    </location>
</feature>
<dbReference type="SUPFAM" id="SSF56300">
    <property type="entry name" value="Metallo-dependent phosphatases"/>
    <property type="match status" value="1"/>
</dbReference>
<dbReference type="AlphaFoldDB" id="A0AAX2AEC5"/>
<evidence type="ECO:0000313" key="5">
    <source>
        <dbReference type="EMBL" id="RXK13748.1"/>
    </source>
</evidence>
<keyword evidence="2" id="KW-0378">Hydrolase</keyword>
<evidence type="ECO:0000256" key="3">
    <source>
        <dbReference type="ARBA" id="ARBA00022839"/>
    </source>
</evidence>
<dbReference type="PANTHER" id="PTHR30337">
    <property type="entry name" value="COMPONENT OF ATP-DEPENDENT DSDNA EXONUCLEASE"/>
    <property type="match status" value="1"/>
</dbReference>
<dbReference type="Pfam" id="PF00149">
    <property type="entry name" value="Metallophos"/>
    <property type="match status" value="1"/>
</dbReference>
<evidence type="ECO:0000256" key="2">
    <source>
        <dbReference type="ARBA" id="ARBA00022801"/>
    </source>
</evidence>
<evidence type="ECO:0000313" key="6">
    <source>
        <dbReference type="Proteomes" id="UP000290092"/>
    </source>
</evidence>
<comment type="caution">
    <text evidence="5">The sequence shown here is derived from an EMBL/GenBank/DDBJ whole genome shotgun (WGS) entry which is preliminary data.</text>
</comment>
<dbReference type="RefSeq" id="WP_114842400.1">
    <property type="nucleotide sequence ID" value="NZ_CP031219.1"/>
</dbReference>
<accession>A0AAX2AEC5</accession>
<sequence length="371" mass="43297">MKIVHFSDTHLGFNDLDVLTSDGINQREADFYKAFDDIVKKIEVIKPNYIIHTGDLFHRSSPSNRAISFALEKFNQLNNLNIPIILIAGNHSTPRTIQAKPILSIFNNFQNIFCAYSCKYEKFEFKDIVFHTIAHLNDENSIYKHLETLENSISKTKKNIMMLHCSVGASFLMSEFGEFVYPKEKEYLFEKMDYVALGHWHGFSKVGKFNNVYYSGSSERTSLGDKRNNKGFILADLTKELKVEFHKIKIRDFISFEIDALTFDEQLNKIEPEKYKGFIIEIIIKNLTALKSIDISNQQLKQYFNQALQVVVKREFIKEENQVFEDIQAISLKDYFTEFLENSCSSEEFNRLKLKADELFAKYEENYDDSI</sequence>
<dbReference type="InterPro" id="IPR050535">
    <property type="entry name" value="DNA_Repair-Maintenance_Comp"/>
</dbReference>
<dbReference type="Gene3D" id="3.60.21.10">
    <property type="match status" value="1"/>
</dbReference>
<reference evidence="5 6" key="1">
    <citation type="submission" date="2017-09" db="EMBL/GenBank/DDBJ databases">
        <title>Genomics of the genus Arcobacter.</title>
        <authorList>
            <person name="Perez-Cataluna A."/>
            <person name="Figueras M.J."/>
            <person name="Salas-Masso N."/>
        </authorList>
    </citation>
    <scope>NUCLEOTIDE SEQUENCE [LARGE SCALE GENOMIC DNA]</scope>
    <source>
        <strain evidence="5 6">CECT 7386</strain>
    </source>
</reference>
<dbReference type="InterPro" id="IPR041796">
    <property type="entry name" value="Mre11_N"/>
</dbReference>
<dbReference type="KEGG" id="amyt:AMYT_2000"/>
<evidence type="ECO:0000256" key="1">
    <source>
        <dbReference type="ARBA" id="ARBA00022722"/>
    </source>
</evidence>
<dbReference type="Proteomes" id="UP000290092">
    <property type="component" value="Unassembled WGS sequence"/>
</dbReference>
<keyword evidence="3 5" id="KW-0269">Exonuclease</keyword>
<protein>
    <submittedName>
        <fullName evidence="5">Exonuclease sbcCD subunit D</fullName>
    </submittedName>
</protein>
<dbReference type="EMBL" id="NXID01000056">
    <property type="protein sequence ID" value="RXK13748.1"/>
    <property type="molecule type" value="Genomic_DNA"/>
</dbReference>
<dbReference type="InterPro" id="IPR004843">
    <property type="entry name" value="Calcineurin-like_PHP"/>
</dbReference>
<keyword evidence="1" id="KW-0540">Nuclease</keyword>
<proteinExistence type="predicted"/>
<dbReference type="CDD" id="cd00840">
    <property type="entry name" value="MPP_Mre11_N"/>
    <property type="match status" value="1"/>
</dbReference>
<evidence type="ECO:0000259" key="4">
    <source>
        <dbReference type="Pfam" id="PF00149"/>
    </source>
</evidence>
<name>A0AAX2AEC5_9BACT</name>
<dbReference type="PANTHER" id="PTHR30337:SF0">
    <property type="entry name" value="NUCLEASE SBCCD SUBUNIT D"/>
    <property type="match status" value="1"/>
</dbReference>
<dbReference type="InterPro" id="IPR029052">
    <property type="entry name" value="Metallo-depent_PP-like"/>
</dbReference>
<keyword evidence="6" id="KW-1185">Reference proteome</keyword>
<gene>
    <name evidence="5" type="ORF">CP985_12995</name>
</gene>
<organism evidence="5 6">
    <name type="scientific">Malaciobacter mytili LMG 24559</name>
    <dbReference type="NCBI Taxonomy" id="1032238"/>
    <lineage>
        <taxon>Bacteria</taxon>
        <taxon>Pseudomonadati</taxon>
        <taxon>Campylobacterota</taxon>
        <taxon>Epsilonproteobacteria</taxon>
        <taxon>Campylobacterales</taxon>
        <taxon>Arcobacteraceae</taxon>
        <taxon>Malaciobacter</taxon>
    </lineage>
</organism>
<dbReference type="GO" id="GO:0004527">
    <property type="term" value="F:exonuclease activity"/>
    <property type="evidence" value="ECO:0007669"/>
    <property type="project" value="UniProtKB-KW"/>
</dbReference>